<comment type="caution">
    <text evidence="1">The sequence shown here is derived from an EMBL/GenBank/DDBJ whole genome shotgun (WGS) entry which is preliminary data.</text>
</comment>
<keyword evidence="2" id="KW-1185">Reference proteome</keyword>
<evidence type="ECO:0000313" key="2">
    <source>
        <dbReference type="Proteomes" id="UP001144978"/>
    </source>
</evidence>
<gene>
    <name evidence="1" type="ORF">NUW54_g8718</name>
</gene>
<protein>
    <submittedName>
        <fullName evidence="1">Uncharacterized protein</fullName>
    </submittedName>
</protein>
<organism evidence="1 2">
    <name type="scientific">Trametes sanguinea</name>
    <dbReference type="NCBI Taxonomy" id="158606"/>
    <lineage>
        <taxon>Eukaryota</taxon>
        <taxon>Fungi</taxon>
        <taxon>Dikarya</taxon>
        <taxon>Basidiomycota</taxon>
        <taxon>Agaricomycotina</taxon>
        <taxon>Agaricomycetes</taxon>
        <taxon>Polyporales</taxon>
        <taxon>Polyporaceae</taxon>
        <taxon>Trametes</taxon>
    </lineage>
</organism>
<sequence>MVVGERRALGACTLETNGERRRGSRLPQRPRRRPRRAEQSLVLAEANNGLAFSQKLSVTSNPKYQKPFLPLIPGVKVGQLNDTAALEGLVGEKTCAVIVEPIQGEGGINAADVEWLRALRKRCDEVGAVLIFDEIQCGLYRTGNLWAHSSVPADGHPDIVTTAKPLANGYPIGAVLMRDNIAEVMTAGTHGTTFGGSPLACALGYHVLSRLSDKAVVASLKETSDYLEKRLSLLTQWFPDNVGGKPWFDGSKSAMRDFAKAQDTWAATWPSDANDRAFRM</sequence>
<name>A0ACC1PCI6_9APHY</name>
<dbReference type="EMBL" id="JANSHE010002760">
    <property type="protein sequence ID" value="KAJ2989635.1"/>
    <property type="molecule type" value="Genomic_DNA"/>
</dbReference>
<evidence type="ECO:0000313" key="1">
    <source>
        <dbReference type="EMBL" id="KAJ2989635.1"/>
    </source>
</evidence>
<proteinExistence type="predicted"/>
<reference evidence="1" key="1">
    <citation type="submission" date="2022-08" db="EMBL/GenBank/DDBJ databases">
        <title>Genome Sequence of Pycnoporus sanguineus.</title>
        <authorList>
            <person name="Buettner E."/>
        </authorList>
    </citation>
    <scope>NUCLEOTIDE SEQUENCE</scope>
    <source>
        <strain evidence="1">CG-C14</strain>
    </source>
</reference>
<accession>A0ACC1PCI6</accession>
<dbReference type="Proteomes" id="UP001144978">
    <property type="component" value="Unassembled WGS sequence"/>
</dbReference>